<dbReference type="EMBL" id="PKTG01000085">
    <property type="protein sequence ID" value="PLX17577.1"/>
    <property type="molecule type" value="Genomic_DNA"/>
</dbReference>
<dbReference type="GO" id="GO:0003677">
    <property type="term" value="F:DNA binding"/>
    <property type="evidence" value="ECO:0007669"/>
    <property type="project" value="InterPro"/>
</dbReference>
<organism evidence="2 3">
    <name type="scientific">Muiribacterium halophilum</name>
    <dbReference type="NCBI Taxonomy" id="2053465"/>
    <lineage>
        <taxon>Bacteria</taxon>
        <taxon>Candidatus Muiribacteriota</taxon>
        <taxon>Candidatus Muiribacteriia</taxon>
        <taxon>Candidatus Muiribacteriales</taxon>
        <taxon>Candidatus Muiribacteriaceae</taxon>
        <taxon>Candidatus Muiribacterium</taxon>
    </lineage>
</organism>
<dbReference type="InterPro" id="IPR036388">
    <property type="entry name" value="WH-like_DNA-bd_sf"/>
</dbReference>
<feature type="domain" description="RNA polymerase sigma factor 70 region 4 type 2" evidence="1">
    <location>
        <begin position="22"/>
        <end position="59"/>
    </location>
</feature>
<comment type="caution">
    <text evidence="2">The sequence shown here is derived from an EMBL/GenBank/DDBJ whole genome shotgun (WGS) entry which is preliminary data.</text>
</comment>
<dbReference type="AlphaFoldDB" id="A0A2N5ZFU3"/>
<evidence type="ECO:0000313" key="3">
    <source>
        <dbReference type="Proteomes" id="UP000234857"/>
    </source>
</evidence>
<dbReference type="SUPFAM" id="SSF88659">
    <property type="entry name" value="Sigma3 and sigma4 domains of RNA polymerase sigma factors"/>
    <property type="match status" value="1"/>
</dbReference>
<dbReference type="Proteomes" id="UP000234857">
    <property type="component" value="Unassembled WGS sequence"/>
</dbReference>
<dbReference type="InterPro" id="IPR013249">
    <property type="entry name" value="RNA_pol_sigma70_r4_t2"/>
</dbReference>
<dbReference type="Pfam" id="PF08281">
    <property type="entry name" value="Sigma70_r4_2"/>
    <property type="match status" value="1"/>
</dbReference>
<name>A0A2N5ZFU3_MUIH1</name>
<dbReference type="InterPro" id="IPR013324">
    <property type="entry name" value="RNA_pol_sigma_r3/r4-like"/>
</dbReference>
<accession>A0A2N5ZFU3</accession>
<proteinExistence type="predicted"/>
<dbReference type="Gene3D" id="1.10.10.10">
    <property type="entry name" value="Winged helix-like DNA-binding domain superfamily/Winged helix DNA-binding domain"/>
    <property type="match status" value="1"/>
</dbReference>
<sequence>MADHTLLNIKLFFNGLENTDKQIAFLFYYEELTPAEIANVLEIPVEKVNTRMRQIRKELEVYMQKLYFDMNSENL</sequence>
<evidence type="ECO:0000259" key="1">
    <source>
        <dbReference type="Pfam" id="PF08281"/>
    </source>
</evidence>
<evidence type="ECO:0000313" key="2">
    <source>
        <dbReference type="EMBL" id="PLX17577.1"/>
    </source>
</evidence>
<gene>
    <name evidence="2" type="ORF">C0601_07420</name>
</gene>
<protein>
    <recommendedName>
        <fullName evidence="1">RNA polymerase sigma factor 70 region 4 type 2 domain-containing protein</fullName>
    </recommendedName>
</protein>
<dbReference type="GO" id="GO:0006352">
    <property type="term" value="P:DNA-templated transcription initiation"/>
    <property type="evidence" value="ECO:0007669"/>
    <property type="project" value="InterPro"/>
</dbReference>
<dbReference type="GO" id="GO:0016987">
    <property type="term" value="F:sigma factor activity"/>
    <property type="evidence" value="ECO:0007669"/>
    <property type="project" value="InterPro"/>
</dbReference>
<reference evidence="2 3" key="1">
    <citation type="submission" date="2017-11" db="EMBL/GenBank/DDBJ databases">
        <title>Genome-resolved metagenomics identifies genetic mobility, metabolic interactions, and unexpected diversity in perchlorate-reducing communities.</title>
        <authorList>
            <person name="Barnum T.P."/>
            <person name="Figueroa I.A."/>
            <person name="Carlstrom C.I."/>
            <person name="Lucas L.N."/>
            <person name="Engelbrektson A.L."/>
            <person name="Coates J.D."/>
        </authorList>
    </citation>
    <scope>NUCLEOTIDE SEQUENCE [LARGE SCALE GENOMIC DNA]</scope>
    <source>
        <strain evidence="2">BM706</strain>
    </source>
</reference>